<dbReference type="HAMAP" id="MF_00022">
    <property type="entry name" value="Glu_tRNA_synth_type1"/>
    <property type="match status" value="1"/>
</dbReference>
<dbReference type="InterPro" id="IPR000924">
    <property type="entry name" value="Glu/Gln-tRNA-synth"/>
</dbReference>
<dbReference type="OrthoDB" id="428822at2759"/>
<dbReference type="NCBIfam" id="TIGR00464">
    <property type="entry name" value="gltX_bact"/>
    <property type="match status" value="1"/>
</dbReference>
<evidence type="ECO:0000256" key="8">
    <source>
        <dbReference type="ARBA" id="ARBA00023146"/>
    </source>
</evidence>
<comment type="subcellular location">
    <subcellularLocation>
        <location evidence="1">Mitochondrion</location>
    </subcellularLocation>
</comment>
<dbReference type="EC" id="6.1.1.17" evidence="3"/>
<dbReference type="InterPro" id="IPR014729">
    <property type="entry name" value="Rossmann-like_a/b/a_fold"/>
</dbReference>
<keyword evidence="6 11" id="KW-0067">ATP-binding</keyword>
<dbReference type="InterPro" id="IPR004527">
    <property type="entry name" value="Glu-tRNA-ligase_bac/mito"/>
</dbReference>
<reference evidence="14 15" key="1">
    <citation type="submission" date="2016-07" db="EMBL/GenBank/DDBJ databases">
        <title>Pervasive Adenine N6-methylation of Active Genes in Fungi.</title>
        <authorList>
            <consortium name="DOE Joint Genome Institute"/>
            <person name="Mondo S.J."/>
            <person name="Dannebaum R.O."/>
            <person name="Kuo R.C."/>
            <person name="Labutti K."/>
            <person name="Haridas S."/>
            <person name="Kuo A."/>
            <person name="Salamov A."/>
            <person name="Ahrendt S.R."/>
            <person name="Lipzen A."/>
            <person name="Sullivan W."/>
            <person name="Andreopoulos W.B."/>
            <person name="Clum A."/>
            <person name="Lindquist E."/>
            <person name="Daum C."/>
            <person name="Ramamoorthy G.K."/>
            <person name="Gryganskyi A."/>
            <person name="Culley D."/>
            <person name="Magnuson J.K."/>
            <person name="James T.Y."/>
            <person name="O'Malley M.A."/>
            <person name="Stajich J.E."/>
            <person name="Spatafora J.W."/>
            <person name="Visel A."/>
            <person name="Grigoriev I.V."/>
        </authorList>
    </citation>
    <scope>NUCLEOTIDE SEQUENCE [LARGE SCALE GENOMIC DNA]</scope>
    <source>
        <strain evidence="14 15">NRRL 2496</strain>
    </source>
</reference>
<dbReference type="Gene3D" id="3.40.50.620">
    <property type="entry name" value="HUPs"/>
    <property type="match status" value="1"/>
</dbReference>
<dbReference type="GO" id="GO:0032543">
    <property type="term" value="P:mitochondrial translation"/>
    <property type="evidence" value="ECO:0007669"/>
    <property type="project" value="EnsemblFungi"/>
</dbReference>
<dbReference type="FunCoup" id="A0A1X2HLK9">
    <property type="interactions" value="457"/>
</dbReference>
<evidence type="ECO:0000256" key="3">
    <source>
        <dbReference type="ARBA" id="ARBA00012835"/>
    </source>
</evidence>
<evidence type="ECO:0000256" key="11">
    <source>
        <dbReference type="RuleBase" id="RU363037"/>
    </source>
</evidence>
<dbReference type="EMBL" id="MCGN01000003">
    <property type="protein sequence ID" value="ORY99466.1"/>
    <property type="molecule type" value="Genomic_DNA"/>
</dbReference>
<dbReference type="PRINTS" id="PR00987">
    <property type="entry name" value="TRNASYNTHGLU"/>
</dbReference>
<dbReference type="FunFam" id="3.40.50.620:FF:000045">
    <property type="entry name" value="Glutamate--tRNA ligase, mitochondrial"/>
    <property type="match status" value="1"/>
</dbReference>
<dbReference type="SUPFAM" id="SSF52374">
    <property type="entry name" value="Nucleotidylyl transferase"/>
    <property type="match status" value="1"/>
</dbReference>
<keyword evidence="4 11" id="KW-0436">Ligase</keyword>
<evidence type="ECO:0000313" key="14">
    <source>
        <dbReference type="EMBL" id="ORY99466.1"/>
    </source>
</evidence>
<evidence type="ECO:0000256" key="6">
    <source>
        <dbReference type="ARBA" id="ARBA00022840"/>
    </source>
</evidence>
<dbReference type="Proteomes" id="UP000242180">
    <property type="component" value="Unassembled WGS sequence"/>
</dbReference>
<dbReference type="InParanoid" id="A0A1X2HLK9"/>
<evidence type="ECO:0000259" key="13">
    <source>
        <dbReference type="Pfam" id="PF19269"/>
    </source>
</evidence>
<dbReference type="AlphaFoldDB" id="A0A1X2HLK9"/>
<feature type="domain" description="Glutamyl/glutaminyl-tRNA synthetase class Ib catalytic" evidence="12">
    <location>
        <begin position="41"/>
        <end position="356"/>
    </location>
</feature>
<proteinExistence type="inferred from homology"/>
<dbReference type="Gene3D" id="1.10.10.350">
    <property type="match status" value="1"/>
</dbReference>
<organism evidence="14 15">
    <name type="scientific">Syncephalastrum racemosum</name>
    <name type="common">Filamentous fungus</name>
    <dbReference type="NCBI Taxonomy" id="13706"/>
    <lineage>
        <taxon>Eukaryota</taxon>
        <taxon>Fungi</taxon>
        <taxon>Fungi incertae sedis</taxon>
        <taxon>Mucoromycota</taxon>
        <taxon>Mucoromycotina</taxon>
        <taxon>Mucoromycetes</taxon>
        <taxon>Mucorales</taxon>
        <taxon>Syncephalastraceae</taxon>
        <taxon>Syncephalastrum</taxon>
    </lineage>
</organism>
<dbReference type="PROSITE" id="PS00178">
    <property type="entry name" value="AA_TRNA_LIGASE_I"/>
    <property type="match status" value="1"/>
</dbReference>
<accession>A0A1X2HLK9</accession>
<evidence type="ECO:0000256" key="7">
    <source>
        <dbReference type="ARBA" id="ARBA00022917"/>
    </source>
</evidence>
<dbReference type="InterPro" id="IPR020058">
    <property type="entry name" value="Glu/Gln-tRNA-synth_Ib_cat-dom"/>
</dbReference>
<evidence type="ECO:0000256" key="10">
    <source>
        <dbReference type="ARBA" id="ARBA00072917"/>
    </source>
</evidence>
<dbReference type="GO" id="GO:0004818">
    <property type="term" value="F:glutamate-tRNA ligase activity"/>
    <property type="evidence" value="ECO:0007669"/>
    <property type="project" value="UniProtKB-EC"/>
</dbReference>
<dbReference type="GO" id="GO:0005524">
    <property type="term" value="F:ATP binding"/>
    <property type="evidence" value="ECO:0007669"/>
    <property type="project" value="UniProtKB-KW"/>
</dbReference>
<dbReference type="InterPro" id="IPR049940">
    <property type="entry name" value="GluQ/Sye"/>
</dbReference>
<evidence type="ECO:0000256" key="5">
    <source>
        <dbReference type="ARBA" id="ARBA00022741"/>
    </source>
</evidence>
<dbReference type="CDD" id="cd00808">
    <property type="entry name" value="GluRS_core"/>
    <property type="match status" value="1"/>
</dbReference>
<dbReference type="SUPFAM" id="SSF48163">
    <property type="entry name" value="An anticodon-binding domain of class I aminoacyl-tRNA synthetases"/>
    <property type="match status" value="1"/>
</dbReference>
<evidence type="ECO:0000259" key="12">
    <source>
        <dbReference type="Pfam" id="PF00749"/>
    </source>
</evidence>
<evidence type="ECO:0000256" key="9">
    <source>
        <dbReference type="ARBA" id="ARBA00030865"/>
    </source>
</evidence>
<evidence type="ECO:0000256" key="2">
    <source>
        <dbReference type="ARBA" id="ARBA00007894"/>
    </source>
</evidence>
<comment type="caution">
    <text evidence="14">The sequence shown here is derived from an EMBL/GenBank/DDBJ whole genome shotgun (WGS) entry which is preliminary data.</text>
</comment>
<evidence type="ECO:0000313" key="15">
    <source>
        <dbReference type="Proteomes" id="UP000242180"/>
    </source>
</evidence>
<dbReference type="InterPro" id="IPR045462">
    <property type="entry name" value="aa-tRNA-synth_I_cd-bd"/>
</dbReference>
<dbReference type="OMA" id="HGATNVM"/>
<keyword evidence="15" id="KW-1185">Reference proteome</keyword>
<dbReference type="STRING" id="13706.A0A1X2HLK9"/>
<dbReference type="PANTHER" id="PTHR43311">
    <property type="entry name" value="GLUTAMATE--TRNA LIGASE"/>
    <property type="match status" value="1"/>
</dbReference>
<keyword evidence="5 11" id="KW-0547">Nucleotide-binding</keyword>
<name>A0A1X2HLK9_SYNRA</name>
<evidence type="ECO:0000256" key="4">
    <source>
        <dbReference type="ARBA" id="ARBA00022598"/>
    </source>
</evidence>
<dbReference type="Pfam" id="PF19269">
    <property type="entry name" value="Anticodon_2"/>
    <property type="match status" value="1"/>
</dbReference>
<dbReference type="GO" id="GO:0005739">
    <property type="term" value="C:mitochondrion"/>
    <property type="evidence" value="ECO:0007669"/>
    <property type="project" value="UniProtKB-SubCell"/>
</dbReference>
<dbReference type="InterPro" id="IPR001412">
    <property type="entry name" value="aa-tRNA-synth_I_CS"/>
</dbReference>
<dbReference type="GO" id="GO:0006424">
    <property type="term" value="P:glutamyl-tRNA aminoacylation"/>
    <property type="evidence" value="ECO:0007669"/>
    <property type="project" value="InterPro"/>
</dbReference>
<dbReference type="InterPro" id="IPR033910">
    <property type="entry name" value="GluRS_core"/>
</dbReference>
<protein>
    <recommendedName>
        <fullName evidence="10">Glutamate--tRNA ligase, mitochondrial</fullName>
        <ecNumber evidence="3">6.1.1.17</ecNumber>
    </recommendedName>
    <alternativeName>
        <fullName evidence="9">Glutamyl-tRNA synthetase</fullName>
    </alternativeName>
</protein>
<feature type="domain" description="Aminoacyl-tRNA synthetase class I anticodon-binding" evidence="13">
    <location>
        <begin position="398"/>
        <end position="528"/>
    </location>
</feature>
<dbReference type="InterPro" id="IPR020751">
    <property type="entry name" value="aa-tRNA-synth_I_codon-bd_sub2"/>
</dbReference>
<gene>
    <name evidence="14" type="ORF">BCR43DRAFT_472181</name>
</gene>
<sequence length="530" mass="60190">MLFRAWRRPLSRLATVQHILNRRAGLSLHSIQRFQHTSPARVRFAPSPTGYLHLGGLRTALYNYLLAKKTNGSFILRIEDTDRTRLVEGATDKLISALSWAGVEADEGPRQGGPHSPYFQSQRTDIYRHHAQYLIDNGHAYRCFCTPDRLDDMRKEQSKRGRRIAYDRRCASLTNEQIEKNLAMDMPFTVRLKTPKGMTQIDDFLHGKVNFNNAILDDSVLMKSDGYPTYHLANVVDDYLMGITHVLRGDEWLPSTPKHVLLYRAFGWEAPQFIHLPLLLNKDGTKLSKRSGDVHVEQYIDKGYFPEAVANFVALLGWAPPNAEEEIFTMDELLEKFDLAGLNKSQAVVSLEKLDWINKQHLLKRAQTAQGLQSMVDYLVPVIRNRFTNSVPGGEASPRLEPTYIKNVLVTMKERIRNVMDIADMCPYFFVEPAYDTEQASALRKKLKPNAIAAVNKEETRRMLEALAPFDAEKINEFFQQIAADNNAKVNHVQMAMRYAMTGTNVGAAVNSTMALLGKSTCVDRLARSF</sequence>
<keyword evidence="8 11" id="KW-0030">Aminoacyl-tRNA synthetase</keyword>
<dbReference type="PANTHER" id="PTHR43311:SF2">
    <property type="entry name" value="GLUTAMATE--TRNA LIGASE, MITOCHONDRIAL-RELATED"/>
    <property type="match status" value="1"/>
</dbReference>
<dbReference type="InterPro" id="IPR008925">
    <property type="entry name" value="aa_tRNA-synth_I_cd-bd_sf"/>
</dbReference>
<dbReference type="Pfam" id="PF00749">
    <property type="entry name" value="tRNA-synt_1c"/>
    <property type="match status" value="1"/>
</dbReference>
<keyword evidence="7 11" id="KW-0648">Protein biosynthesis</keyword>
<comment type="similarity">
    <text evidence="2">Belongs to the class-I aminoacyl-tRNA synthetase family. Glutamate--tRNA ligase type 1 subfamily.</text>
</comment>
<dbReference type="GO" id="GO:0000049">
    <property type="term" value="F:tRNA binding"/>
    <property type="evidence" value="ECO:0007669"/>
    <property type="project" value="InterPro"/>
</dbReference>
<evidence type="ECO:0000256" key="1">
    <source>
        <dbReference type="ARBA" id="ARBA00004173"/>
    </source>
</evidence>
<dbReference type="GO" id="GO:0008270">
    <property type="term" value="F:zinc ion binding"/>
    <property type="evidence" value="ECO:0007669"/>
    <property type="project" value="InterPro"/>
</dbReference>